<dbReference type="AlphaFoldDB" id="A0A7J9NMV9"/>
<name>A0A7J9NMV9_METMI</name>
<dbReference type="Gene3D" id="1.10.10.10">
    <property type="entry name" value="Winged helix-like DNA-binding domain superfamily/Winged helix DNA-binding domain"/>
    <property type="match status" value="1"/>
</dbReference>
<dbReference type="Proteomes" id="UP000571854">
    <property type="component" value="Unassembled WGS sequence"/>
</dbReference>
<reference evidence="2 3" key="1">
    <citation type="submission" date="2020-07" db="EMBL/GenBank/DDBJ databases">
        <title>Genomic Encyclopedia of Type Strains, Phase IV (KMG-V): Genome sequencing to study the core and pangenomes of soil and plant-associated prokaryotes.</title>
        <authorList>
            <person name="Whitman W."/>
        </authorList>
    </citation>
    <scope>NUCLEOTIDE SEQUENCE [LARGE SCALE GENOMIC DNA]</scope>
    <source>
        <strain evidence="2 3">A5</strain>
    </source>
</reference>
<dbReference type="RefSeq" id="WP_181491953.1">
    <property type="nucleotide sequence ID" value="NZ_JACDUJ010000001.1"/>
</dbReference>
<dbReference type="SUPFAM" id="SSF46785">
    <property type="entry name" value="Winged helix' DNA-binding domain"/>
    <property type="match status" value="1"/>
</dbReference>
<keyword evidence="2" id="KW-0238">DNA-binding</keyword>
<dbReference type="InterPro" id="IPR036388">
    <property type="entry name" value="WH-like_DNA-bd_sf"/>
</dbReference>
<dbReference type="InterPro" id="IPR036390">
    <property type="entry name" value="WH_DNA-bd_sf"/>
</dbReference>
<feature type="domain" description="Winged helix DNA-binding" evidence="1">
    <location>
        <begin position="14"/>
        <end position="82"/>
    </location>
</feature>
<dbReference type="EMBL" id="JACDUJ010000001">
    <property type="protein sequence ID" value="MBA2846476.1"/>
    <property type="molecule type" value="Genomic_DNA"/>
</dbReference>
<sequence length="122" mass="14304">MLFKLLAKKYVKDILFLLKDKDEVSFKEILEMFGIDKSNLSKLMKELEKNYLVSRREETHELKIPKSFFKLTKKGNNAIKLYELEEKIQSGEEISEDSVFVIKGNNNQNNIIGNNNRFQNGK</sequence>
<dbReference type="InterPro" id="IPR027395">
    <property type="entry name" value="WH_DNA-bd_dom"/>
</dbReference>
<protein>
    <submittedName>
        <fullName evidence="2">DNA-binding HxlR family transcriptional regulator</fullName>
    </submittedName>
</protein>
<evidence type="ECO:0000313" key="2">
    <source>
        <dbReference type="EMBL" id="MBA2846476.1"/>
    </source>
</evidence>
<evidence type="ECO:0000313" key="3">
    <source>
        <dbReference type="Proteomes" id="UP000571854"/>
    </source>
</evidence>
<proteinExistence type="predicted"/>
<dbReference type="Pfam" id="PF13601">
    <property type="entry name" value="HTH_34"/>
    <property type="match status" value="1"/>
</dbReference>
<comment type="caution">
    <text evidence="2">The sequence shown here is derived from an EMBL/GenBank/DDBJ whole genome shotgun (WGS) entry which is preliminary data.</text>
</comment>
<gene>
    <name evidence="2" type="ORF">HNP88_000660</name>
</gene>
<dbReference type="GO" id="GO:0003677">
    <property type="term" value="F:DNA binding"/>
    <property type="evidence" value="ECO:0007669"/>
    <property type="project" value="UniProtKB-KW"/>
</dbReference>
<organism evidence="2 3">
    <name type="scientific">Methanococcus maripaludis</name>
    <name type="common">Methanococcus deltae</name>
    <dbReference type="NCBI Taxonomy" id="39152"/>
    <lineage>
        <taxon>Archaea</taxon>
        <taxon>Methanobacteriati</taxon>
        <taxon>Methanobacteriota</taxon>
        <taxon>Methanomada group</taxon>
        <taxon>Methanococci</taxon>
        <taxon>Methanococcales</taxon>
        <taxon>Methanococcaceae</taxon>
        <taxon>Methanococcus</taxon>
    </lineage>
</organism>
<accession>A0A7J9NMV9</accession>
<evidence type="ECO:0000259" key="1">
    <source>
        <dbReference type="Pfam" id="PF13601"/>
    </source>
</evidence>